<dbReference type="InterPro" id="IPR014008">
    <property type="entry name" value="Cbl_synth_MTase_CbiT"/>
</dbReference>
<keyword evidence="8" id="KW-1185">Reference proteome</keyword>
<dbReference type="SUPFAM" id="SSF53335">
    <property type="entry name" value="S-adenosyl-L-methionine-dependent methyltransferases"/>
    <property type="match status" value="1"/>
</dbReference>
<gene>
    <name evidence="7" type="primary">cbiE</name>
    <name evidence="7" type="ORF">EFL26_13390</name>
</gene>
<proteinExistence type="predicted"/>
<dbReference type="NCBIfam" id="TIGR02469">
    <property type="entry name" value="CbiT"/>
    <property type="match status" value="1"/>
</dbReference>
<accession>A0A3N0GPC7</accession>
<dbReference type="InterPro" id="IPR006365">
    <property type="entry name" value="Cbl_synth_CobL"/>
</dbReference>
<evidence type="ECO:0000256" key="2">
    <source>
        <dbReference type="ARBA" id="ARBA00022573"/>
    </source>
</evidence>
<dbReference type="InterPro" id="IPR029063">
    <property type="entry name" value="SAM-dependent_MTases_sf"/>
</dbReference>
<dbReference type="Gene3D" id="3.40.1010.10">
    <property type="entry name" value="Cobalt-precorrin-4 Transmethylase, Domain 1"/>
    <property type="match status" value="1"/>
</dbReference>
<evidence type="ECO:0000313" key="8">
    <source>
        <dbReference type="Proteomes" id="UP000279994"/>
    </source>
</evidence>
<dbReference type="OrthoDB" id="9787825at2"/>
<dbReference type="UniPathway" id="UPA00148"/>
<dbReference type="RefSeq" id="WP_123223348.1">
    <property type="nucleotide sequence ID" value="NZ_RJSF01000040.1"/>
</dbReference>
<evidence type="ECO:0000256" key="1">
    <source>
        <dbReference type="ARBA" id="ARBA00004953"/>
    </source>
</evidence>
<dbReference type="PANTHER" id="PTHR43182">
    <property type="entry name" value="COBALT-PRECORRIN-6B C(15)-METHYLTRANSFERASE (DECARBOXYLATING)"/>
    <property type="match status" value="1"/>
</dbReference>
<dbReference type="GO" id="GO:0008276">
    <property type="term" value="F:protein methyltransferase activity"/>
    <property type="evidence" value="ECO:0007669"/>
    <property type="project" value="InterPro"/>
</dbReference>
<dbReference type="Gene3D" id="3.40.50.150">
    <property type="entry name" value="Vaccinia Virus protein VP39"/>
    <property type="match status" value="1"/>
</dbReference>
<dbReference type="InterPro" id="IPR012818">
    <property type="entry name" value="CbiE"/>
</dbReference>
<dbReference type="Pfam" id="PF00590">
    <property type="entry name" value="TP_methylase"/>
    <property type="match status" value="1"/>
</dbReference>
<dbReference type="InterPro" id="IPR035996">
    <property type="entry name" value="4pyrrol_Methylase_sf"/>
</dbReference>
<sequence length="405" mass="42084">MTSSGRPRITVVGIGADGWNGLPEAVRTIVEGAPVLLGGRRHLGMVPPVAGQRRERWPSPLRAGVADLLDRHGDVPVVALASGDPLLSGVGTTLVELLGADAVDVVPAISSVALARARMGWAAESSDVLTLVGRDAELLVRELAPERRLLVLSSDESTPARVARLLTARGYSESRMTVLGDLGSPEETRVEGTAGTWSATVSRLHVLALDLSGPVVGSWTAGLPDSAYEHDGQLTRRDLRASALARLAPQPGQLLWDIGAGAGSVGIEWMRAHPTCRAVAIEADATRAARITRNAVTLGVPGLDVVEGRAPEALTDLPAPDAVFVGGGATTPGLLGLCLAALRSGGRLVVHGVTLETESLLARAYADHGGELTRIAVESAAPLGSFTGWTPARAVIQWAMTKEQP</sequence>
<evidence type="ECO:0000256" key="3">
    <source>
        <dbReference type="ARBA" id="ARBA00022603"/>
    </source>
</evidence>
<name>A0A3N0GPC7_9ACTN</name>
<dbReference type="GO" id="GO:0009236">
    <property type="term" value="P:cobalamin biosynthetic process"/>
    <property type="evidence" value="ECO:0007669"/>
    <property type="project" value="UniProtKB-UniPathway"/>
</dbReference>
<dbReference type="InterPro" id="IPR050714">
    <property type="entry name" value="Cobalamin_biosynth_MTase"/>
</dbReference>
<dbReference type="CDD" id="cd11644">
    <property type="entry name" value="Precorrin-6Y-MT"/>
    <property type="match status" value="1"/>
</dbReference>
<reference evidence="7 8" key="1">
    <citation type="submission" date="2018-11" db="EMBL/GenBank/DDBJ databases">
        <authorList>
            <person name="Li F."/>
        </authorList>
    </citation>
    <scope>NUCLEOTIDE SEQUENCE [LARGE SCALE GENOMIC DNA]</scope>
    <source>
        <strain evidence="7 8">Gsoil 818</strain>
    </source>
</reference>
<evidence type="ECO:0000256" key="5">
    <source>
        <dbReference type="ARBA" id="ARBA00022691"/>
    </source>
</evidence>
<dbReference type="GO" id="GO:0032259">
    <property type="term" value="P:methylation"/>
    <property type="evidence" value="ECO:0007669"/>
    <property type="project" value="UniProtKB-KW"/>
</dbReference>
<dbReference type="InterPro" id="IPR014777">
    <property type="entry name" value="4pyrrole_Mease_sub1"/>
</dbReference>
<dbReference type="PIRSF" id="PIRSF036428">
    <property type="entry name" value="CobL"/>
    <property type="match status" value="1"/>
</dbReference>
<dbReference type="EMBL" id="RJSF01000040">
    <property type="protein sequence ID" value="RNM13940.1"/>
    <property type="molecule type" value="Genomic_DNA"/>
</dbReference>
<protein>
    <submittedName>
        <fullName evidence="7">Precorrin-6y C5,15-methyltransferase (Decarboxylating) subunit CbiE</fullName>
    </submittedName>
</protein>
<dbReference type="NCBIfam" id="TIGR02467">
    <property type="entry name" value="CbiE"/>
    <property type="match status" value="1"/>
</dbReference>
<dbReference type="AlphaFoldDB" id="A0A3N0GPC7"/>
<keyword evidence="2" id="KW-0169">Cobalamin biosynthesis</keyword>
<evidence type="ECO:0000313" key="7">
    <source>
        <dbReference type="EMBL" id="RNM13940.1"/>
    </source>
</evidence>
<evidence type="ECO:0000259" key="6">
    <source>
        <dbReference type="Pfam" id="PF00590"/>
    </source>
</evidence>
<keyword evidence="4 7" id="KW-0808">Transferase</keyword>
<dbReference type="InterPro" id="IPR000878">
    <property type="entry name" value="4pyrrol_Mease"/>
</dbReference>
<dbReference type="Proteomes" id="UP000279994">
    <property type="component" value="Unassembled WGS sequence"/>
</dbReference>
<feature type="domain" description="Tetrapyrrole methylase" evidence="6">
    <location>
        <begin position="8"/>
        <end position="195"/>
    </location>
</feature>
<dbReference type="PANTHER" id="PTHR43182:SF1">
    <property type="entry name" value="COBALT-PRECORRIN-7 C(5)-METHYLTRANSFERASE"/>
    <property type="match status" value="1"/>
</dbReference>
<comment type="pathway">
    <text evidence="1">Cofactor biosynthesis; adenosylcobalamin biosynthesis.</text>
</comment>
<dbReference type="SUPFAM" id="SSF53790">
    <property type="entry name" value="Tetrapyrrole methylase"/>
    <property type="match status" value="1"/>
</dbReference>
<evidence type="ECO:0000256" key="4">
    <source>
        <dbReference type="ARBA" id="ARBA00022679"/>
    </source>
</evidence>
<organism evidence="7 8">
    <name type="scientific">Nocardioides pocheonensis</name>
    <dbReference type="NCBI Taxonomy" id="661485"/>
    <lineage>
        <taxon>Bacteria</taxon>
        <taxon>Bacillati</taxon>
        <taxon>Actinomycetota</taxon>
        <taxon>Actinomycetes</taxon>
        <taxon>Propionibacteriales</taxon>
        <taxon>Nocardioidaceae</taxon>
        <taxon>Nocardioides</taxon>
    </lineage>
</organism>
<keyword evidence="5" id="KW-0949">S-adenosyl-L-methionine</keyword>
<keyword evidence="3 7" id="KW-0489">Methyltransferase</keyword>
<comment type="caution">
    <text evidence="7">The sequence shown here is derived from an EMBL/GenBank/DDBJ whole genome shotgun (WGS) entry which is preliminary data.</text>
</comment>